<organism evidence="2 3">
    <name type="scientific">Clostridium estertheticum</name>
    <dbReference type="NCBI Taxonomy" id="238834"/>
    <lineage>
        <taxon>Bacteria</taxon>
        <taxon>Bacillati</taxon>
        <taxon>Bacillota</taxon>
        <taxon>Clostridia</taxon>
        <taxon>Eubacteriales</taxon>
        <taxon>Clostridiaceae</taxon>
        <taxon>Clostridium</taxon>
    </lineage>
</organism>
<dbReference type="EMBL" id="SPSF01000053">
    <property type="protein sequence ID" value="MPQ64696.1"/>
    <property type="molecule type" value="Genomic_DNA"/>
</dbReference>
<name>A0A5N7J7I3_9CLOT</name>
<sequence>MNEIFQKIKIDIYFYLFIVTIITIIVSNIILFFAYNKIVMIVCSGISLIFMMAYLRSHFDREKLLVMSRVVFIIGVVLGITIGNLMDSDIFLGVLIAVPLADILSFTKTKVGENSTNARILKNISVASKLVIYVKKKKDHLIPLIGVGDICFYSLLMSFVYKLSSKLIFKYDIFLIMGCLLNCILIMIIHKKKWFKGFPATSGPAVLTFVFFLYNKLF</sequence>
<comment type="caution">
    <text evidence="2">The sequence shown here is derived from an EMBL/GenBank/DDBJ whole genome shotgun (WGS) entry which is preliminary data.</text>
</comment>
<protein>
    <submittedName>
        <fullName evidence="2">Uncharacterized protein</fullName>
    </submittedName>
</protein>
<feature type="transmembrane region" description="Helical" evidence="1">
    <location>
        <begin position="12"/>
        <end position="32"/>
    </location>
</feature>
<keyword evidence="1" id="KW-0812">Transmembrane</keyword>
<gene>
    <name evidence="2" type="ORF">E4V82_21720</name>
</gene>
<feature type="transmembrane region" description="Helical" evidence="1">
    <location>
        <begin position="173"/>
        <end position="190"/>
    </location>
</feature>
<feature type="transmembrane region" description="Helical" evidence="1">
    <location>
        <begin position="38"/>
        <end position="55"/>
    </location>
</feature>
<feature type="transmembrane region" description="Helical" evidence="1">
    <location>
        <begin position="141"/>
        <end position="161"/>
    </location>
</feature>
<dbReference type="RefSeq" id="WP_152753848.1">
    <property type="nucleotide sequence ID" value="NZ_SPSE01000056.1"/>
</dbReference>
<reference evidence="2 3" key="1">
    <citation type="journal article" date="2019" name="Lett. Appl. Microbiol.">
        <title>A case of 'blown pack' spoilage of vacuum-packaged pork likely associated with Clostridium estertheticum in Canada.</title>
        <authorList>
            <person name="Zhang P."/>
            <person name="Ward P."/>
            <person name="McMullen L.M."/>
            <person name="Yang X."/>
        </authorList>
    </citation>
    <scope>NUCLEOTIDE SEQUENCE [LARGE SCALE GENOMIC DNA]</scope>
    <source>
        <strain evidence="2 3">MA19</strain>
    </source>
</reference>
<keyword evidence="1" id="KW-0472">Membrane</keyword>
<feature type="transmembrane region" description="Helical" evidence="1">
    <location>
        <begin position="197"/>
        <end position="214"/>
    </location>
</feature>
<feature type="transmembrane region" description="Helical" evidence="1">
    <location>
        <begin position="90"/>
        <end position="107"/>
    </location>
</feature>
<keyword evidence="1" id="KW-1133">Transmembrane helix</keyword>
<accession>A0A5N7J7I3</accession>
<feature type="transmembrane region" description="Helical" evidence="1">
    <location>
        <begin position="64"/>
        <end position="84"/>
    </location>
</feature>
<dbReference type="Proteomes" id="UP000342249">
    <property type="component" value="Unassembled WGS sequence"/>
</dbReference>
<proteinExistence type="predicted"/>
<evidence type="ECO:0000256" key="1">
    <source>
        <dbReference type="SAM" id="Phobius"/>
    </source>
</evidence>
<evidence type="ECO:0000313" key="2">
    <source>
        <dbReference type="EMBL" id="MPQ64696.1"/>
    </source>
</evidence>
<evidence type="ECO:0000313" key="3">
    <source>
        <dbReference type="Proteomes" id="UP000342249"/>
    </source>
</evidence>
<dbReference type="AlphaFoldDB" id="A0A5N7J7I3"/>